<sequence length="260" mass="29398">MWRGRAIDLSGVTPPFDGAQIIDAIAGTREKLRVVCEEPCELYAHVGRIEPEMTVQRSTALAAAARSRGWSAPQDEEYSRIQDRIEELSIAGIDTDDARRRLAETTDEIERQRERVARLQGEVKALRQRPEQQTSEPYQELKRAIQKLSELETERAAAEQTLERARERQRRLHDRYDERLALEDRAANLARAARRHLCDRLHDEFTRTVESVPGADDGPVATALALVRLGEISAPIVLECGRFDTVQTAADWLNVPVIGL</sequence>
<dbReference type="Pfam" id="PF25254">
    <property type="entry name" value="DUF7856"/>
    <property type="match status" value="1"/>
</dbReference>
<keyword evidence="1" id="KW-0175">Coiled coil</keyword>
<name>A0A8U0A2N4_9EURY</name>
<dbReference type="Proteomes" id="UP000831768">
    <property type="component" value="Chromosome"/>
</dbReference>
<evidence type="ECO:0000313" key="2">
    <source>
        <dbReference type="EMBL" id="UPM43435.1"/>
    </source>
</evidence>
<dbReference type="EMBL" id="CP096019">
    <property type="protein sequence ID" value="UPM43435.1"/>
    <property type="molecule type" value="Genomic_DNA"/>
</dbReference>
<proteinExistence type="predicted"/>
<dbReference type="KEGG" id="haad:MW046_03065"/>
<evidence type="ECO:0000256" key="1">
    <source>
        <dbReference type="SAM" id="Coils"/>
    </source>
</evidence>
<dbReference type="GeneID" id="71926994"/>
<reference evidence="2" key="1">
    <citation type="submission" date="2022-04" db="EMBL/GenBank/DDBJ databases">
        <title>Halocatena sp. nov., isolated from a salt lake.</title>
        <authorList>
            <person name="Cui H.-L."/>
        </authorList>
    </citation>
    <scope>NUCLEOTIDE SEQUENCE</scope>
    <source>
        <strain evidence="2">AD-1</strain>
    </source>
</reference>
<dbReference type="RefSeq" id="WP_247994102.1">
    <property type="nucleotide sequence ID" value="NZ_CP096019.1"/>
</dbReference>
<dbReference type="InterPro" id="IPR057178">
    <property type="entry name" value="DUF7856"/>
</dbReference>
<keyword evidence="3" id="KW-1185">Reference proteome</keyword>
<organism evidence="2 3">
    <name type="scientific">Halocatena salina</name>
    <dbReference type="NCBI Taxonomy" id="2934340"/>
    <lineage>
        <taxon>Archaea</taxon>
        <taxon>Methanobacteriati</taxon>
        <taxon>Methanobacteriota</taxon>
        <taxon>Stenosarchaea group</taxon>
        <taxon>Halobacteria</taxon>
        <taxon>Halobacteriales</taxon>
        <taxon>Natronomonadaceae</taxon>
        <taxon>Halocatena</taxon>
    </lineage>
</organism>
<feature type="coiled-coil region" evidence="1">
    <location>
        <begin position="95"/>
        <end position="175"/>
    </location>
</feature>
<accession>A0A8U0A2N4</accession>
<protein>
    <submittedName>
        <fullName evidence="2">Uncharacterized protein</fullName>
    </submittedName>
</protein>
<gene>
    <name evidence="2" type="ORF">MW046_03065</name>
</gene>
<dbReference type="AlphaFoldDB" id="A0A8U0A2N4"/>
<evidence type="ECO:0000313" key="3">
    <source>
        <dbReference type="Proteomes" id="UP000831768"/>
    </source>
</evidence>